<comment type="caution">
    <text evidence="1">The sequence shown here is derived from an EMBL/GenBank/DDBJ whole genome shotgun (WGS) entry which is preliminary data.</text>
</comment>
<gene>
    <name evidence="1" type="ORF">J2S74_003076</name>
</gene>
<evidence type="ECO:0000313" key="2">
    <source>
        <dbReference type="Proteomes" id="UP001230005"/>
    </source>
</evidence>
<protein>
    <submittedName>
        <fullName evidence="1">Rubredoxin</fullName>
    </submittedName>
</protein>
<dbReference type="Proteomes" id="UP001230005">
    <property type="component" value="Unassembled WGS sequence"/>
</dbReference>
<name>A0ABT9ZWT1_9BACI</name>
<keyword evidence="2" id="KW-1185">Reference proteome</keyword>
<organism evidence="1 2">
    <name type="scientific">Evansella vedderi</name>
    <dbReference type="NCBI Taxonomy" id="38282"/>
    <lineage>
        <taxon>Bacteria</taxon>
        <taxon>Bacillati</taxon>
        <taxon>Bacillota</taxon>
        <taxon>Bacilli</taxon>
        <taxon>Bacillales</taxon>
        <taxon>Bacillaceae</taxon>
        <taxon>Evansella</taxon>
    </lineage>
</organism>
<reference evidence="1 2" key="1">
    <citation type="submission" date="2023-07" db="EMBL/GenBank/DDBJ databases">
        <title>Genomic Encyclopedia of Type Strains, Phase IV (KMG-IV): sequencing the most valuable type-strain genomes for metagenomic binning, comparative biology and taxonomic classification.</title>
        <authorList>
            <person name="Goeker M."/>
        </authorList>
    </citation>
    <scope>NUCLEOTIDE SEQUENCE [LARGE SCALE GENOMIC DNA]</scope>
    <source>
        <strain evidence="1 2">DSM 9768</strain>
    </source>
</reference>
<sequence length="83" mass="9490">MTNPYLCPNCKTNRSRFNIIEQVATPVKMDPQSGEIIDKFTNENLDPFHTPYKGPSLKVQCGSCGLVEDERSFVKFAEHNQRQ</sequence>
<dbReference type="EMBL" id="JAUSUG010000012">
    <property type="protein sequence ID" value="MDQ0255694.1"/>
    <property type="molecule type" value="Genomic_DNA"/>
</dbReference>
<dbReference type="RefSeq" id="WP_307326767.1">
    <property type="nucleotide sequence ID" value="NZ_JAUSUG010000012.1"/>
</dbReference>
<proteinExistence type="predicted"/>
<accession>A0ABT9ZWT1</accession>
<evidence type="ECO:0000313" key="1">
    <source>
        <dbReference type="EMBL" id="MDQ0255694.1"/>
    </source>
</evidence>